<proteinExistence type="predicted"/>
<accession>A0A3B9IKJ9</accession>
<evidence type="ECO:0000256" key="1">
    <source>
        <dbReference type="SAM" id="MobiDB-lite"/>
    </source>
</evidence>
<evidence type="ECO:0000313" key="3">
    <source>
        <dbReference type="EMBL" id="HAE48228.1"/>
    </source>
</evidence>
<dbReference type="AlphaFoldDB" id="A0A3B9IKJ9"/>
<feature type="region of interest" description="Disordered" evidence="1">
    <location>
        <begin position="1"/>
        <end position="64"/>
    </location>
</feature>
<protein>
    <recommendedName>
        <fullName evidence="2">SprT-like domain-containing protein</fullName>
    </recommendedName>
</protein>
<name>A0A3B9IKJ9_9PROT</name>
<dbReference type="Proteomes" id="UP000257706">
    <property type="component" value="Unassembled WGS sequence"/>
</dbReference>
<dbReference type="InterPro" id="IPR006640">
    <property type="entry name" value="SprT-like_domain"/>
</dbReference>
<feature type="compositionally biased region" description="Low complexity" evidence="1">
    <location>
        <begin position="7"/>
        <end position="19"/>
    </location>
</feature>
<gene>
    <name evidence="3" type="ORF">DCK97_12480</name>
</gene>
<comment type="caution">
    <text evidence="3">The sequence shown here is derived from an EMBL/GenBank/DDBJ whole genome shotgun (WGS) entry which is preliminary data.</text>
</comment>
<dbReference type="GO" id="GO:0006950">
    <property type="term" value="P:response to stress"/>
    <property type="evidence" value="ECO:0007669"/>
    <property type="project" value="UniProtKB-ARBA"/>
</dbReference>
<feature type="domain" description="SprT-like" evidence="2">
    <location>
        <begin position="129"/>
        <end position="268"/>
    </location>
</feature>
<feature type="compositionally biased region" description="Low complexity" evidence="1">
    <location>
        <begin position="50"/>
        <end position="63"/>
    </location>
</feature>
<dbReference type="EMBL" id="DMAI01000197">
    <property type="protein sequence ID" value="HAE48228.1"/>
    <property type="molecule type" value="Genomic_DNA"/>
</dbReference>
<evidence type="ECO:0000259" key="2">
    <source>
        <dbReference type="SMART" id="SM00731"/>
    </source>
</evidence>
<organism evidence="3 4">
    <name type="scientific">Tistrella mobilis</name>
    <dbReference type="NCBI Taxonomy" id="171437"/>
    <lineage>
        <taxon>Bacteria</taxon>
        <taxon>Pseudomonadati</taxon>
        <taxon>Pseudomonadota</taxon>
        <taxon>Alphaproteobacteria</taxon>
        <taxon>Geminicoccales</taxon>
        <taxon>Geminicoccaceae</taxon>
        <taxon>Tistrella</taxon>
    </lineage>
</organism>
<evidence type="ECO:0000313" key="4">
    <source>
        <dbReference type="Proteomes" id="UP000257706"/>
    </source>
</evidence>
<sequence length="280" mass="30129">MPGKPQAAAASKRASSGRSVNRKSRLAARRGMGQGGSVATASRAGYMRRGLPSGPAGPSLAPGRNLRRARMTSLPFDPALPAADPVDAVTGPVPNHPLDHRLKTLGTVAALATRWRLLGRLNGAGKAVRGLAACLGAEVTIGRRMRTRAGSAWPGRRLIMLHPDLLKPGHETDRDQTFLHECAHLIADLEHGRSCGHDARWRAVMLAIGEVPATTHRIDYLSASAQARVIWRCVSCGREHAFVRRPRRPVARCHCRACGPDRGRLEELVPLRDDGPAAKT</sequence>
<dbReference type="Pfam" id="PF10263">
    <property type="entry name" value="SprT-like"/>
    <property type="match status" value="1"/>
</dbReference>
<dbReference type="SMART" id="SM00731">
    <property type="entry name" value="SprT"/>
    <property type="match status" value="1"/>
</dbReference>
<reference evidence="3 4" key="1">
    <citation type="journal article" date="2018" name="Nat. Biotechnol.">
        <title>A standardized bacterial taxonomy based on genome phylogeny substantially revises the tree of life.</title>
        <authorList>
            <person name="Parks D.H."/>
            <person name="Chuvochina M."/>
            <person name="Waite D.W."/>
            <person name="Rinke C."/>
            <person name="Skarshewski A."/>
            <person name="Chaumeil P.A."/>
            <person name="Hugenholtz P."/>
        </authorList>
    </citation>
    <scope>NUCLEOTIDE SEQUENCE [LARGE SCALE GENOMIC DNA]</scope>
    <source>
        <strain evidence="3">UBA8739</strain>
    </source>
</reference>